<evidence type="ECO:0000313" key="11">
    <source>
        <dbReference type="EMBL" id="TFZ39590.1"/>
    </source>
</evidence>
<keyword evidence="11" id="KW-0012">Acyltransferase</keyword>
<reference evidence="11 12" key="1">
    <citation type="submission" date="2019-03" db="EMBL/GenBank/DDBJ databases">
        <title>Draft genome sequence data and analysis of a Fermenting Bacterium, Soehngenia longevitae strain 1933PT, isolated from petroleum reservoir in Azerbaijan.</title>
        <authorList>
            <person name="Grouzdev D.S."/>
            <person name="Bidzhieva S.K."/>
            <person name="Sokolova D.S."/>
            <person name="Tourova T.P."/>
            <person name="Poltaraus A.B."/>
            <person name="Nazina T.N."/>
        </authorList>
    </citation>
    <scope>NUCLEOTIDE SEQUENCE [LARGE SCALE GENOMIC DNA]</scope>
    <source>
        <strain evidence="11 12">1933P</strain>
    </source>
</reference>
<dbReference type="PIRSF" id="PIRSF002465">
    <property type="entry name" value="Phsphlp_syn_PlsX"/>
    <property type="match status" value="1"/>
</dbReference>
<comment type="similarity">
    <text evidence="10">Belongs to the PlsX family.</text>
</comment>
<dbReference type="SUPFAM" id="SSF53659">
    <property type="entry name" value="Isocitrate/Isopropylmalate dehydrogenase-like"/>
    <property type="match status" value="1"/>
</dbReference>
<evidence type="ECO:0000256" key="8">
    <source>
        <dbReference type="ARBA" id="ARBA00024069"/>
    </source>
</evidence>
<dbReference type="GO" id="GO:0005737">
    <property type="term" value="C:cytoplasm"/>
    <property type="evidence" value="ECO:0007669"/>
    <property type="project" value="UniProtKB-SubCell"/>
</dbReference>
<evidence type="ECO:0000256" key="4">
    <source>
        <dbReference type="ARBA" id="ARBA00022679"/>
    </source>
</evidence>
<gene>
    <name evidence="10 11" type="primary">plsX</name>
    <name evidence="11" type="ORF">E4100_08175</name>
</gene>
<evidence type="ECO:0000256" key="1">
    <source>
        <dbReference type="ARBA" id="ARBA00001232"/>
    </source>
</evidence>
<dbReference type="GO" id="GO:0006633">
    <property type="term" value="P:fatty acid biosynthetic process"/>
    <property type="evidence" value="ECO:0007669"/>
    <property type="project" value="UniProtKB-UniRule"/>
</dbReference>
<organism evidence="11 12">
    <name type="scientific">Soehngenia longivitae</name>
    <dbReference type="NCBI Taxonomy" id="2562294"/>
    <lineage>
        <taxon>Bacteria</taxon>
        <taxon>Bacillati</taxon>
        <taxon>Bacillota</taxon>
        <taxon>Tissierellia</taxon>
        <taxon>Tissierellales</taxon>
        <taxon>Tissierellaceae</taxon>
        <taxon>Soehngenia</taxon>
    </lineage>
</organism>
<dbReference type="PANTHER" id="PTHR30100:SF1">
    <property type="entry name" value="PHOSPHATE ACYLTRANSFERASE"/>
    <property type="match status" value="1"/>
</dbReference>
<keyword evidence="6 10" id="KW-0594">Phospholipid biosynthesis</keyword>
<dbReference type="EMBL" id="SRIB01000011">
    <property type="protein sequence ID" value="TFZ39590.1"/>
    <property type="molecule type" value="Genomic_DNA"/>
</dbReference>
<evidence type="ECO:0000313" key="12">
    <source>
        <dbReference type="Proteomes" id="UP000298381"/>
    </source>
</evidence>
<comment type="pathway">
    <text evidence="10">Lipid metabolism; phospholipid metabolism.</text>
</comment>
<evidence type="ECO:0000256" key="2">
    <source>
        <dbReference type="ARBA" id="ARBA00022490"/>
    </source>
</evidence>
<keyword evidence="2 10" id="KW-0963">Cytoplasm</keyword>
<dbReference type="EC" id="2.3.1.274" evidence="8 10"/>
<keyword evidence="5 10" id="KW-0443">Lipid metabolism</keyword>
<dbReference type="Gene3D" id="3.40.718.10">
    <property type="entry name" value="Isopropylmalate Dehydrogenase"/>
    <property type="match status" value="1"/>
</dbReference>
<evidence type="ECO:0000256" key="6">
    <source>
        <dbReference type="ARBA" id="ARBA00023209"/>
    </source>
</evidence>
<comment type="function">
    <text evidence="10">Catalyzes the reversible formation of acyl-phosphate (acyl-PO(4)) from acyl-[acyl-carrier-protein] (acyl-ACP). This enzyme utilizes acyl-ACP as fatty acyl donor, but not acyl-CoA.</text>
</comment>
<name>A0A4Z0D1G7_9FIRM</name>
<dbReference type="InterPro" id="IPR012281">
    <property type="entry name" value="Phospholipid_synth_PlsX-like"/>
</dbReference>
<comment type="subcellular location">
    <subcellularLocation>
        <location evidence="10">Cytoplasm</location>
    </subcellularLocation>
    <text evidence="10">Associated with the membrane possibly through PlsY.</text>
</comment>
<dbReference type="UniPathway" id="UPA00085"/>
<keyword evidence="7 10" id="KW-1208">Phospholipid metabolism</keyword>
<dbReference type="GO" id="GO:0008654">
    <property type="term" value="P:phospholipid biosynthetic process"/>
    <property type="evidence" value="ECO:0007669"/>
    <property type="project" value="UniProtKB-KW"/>
</dbReference>
<dbReference type="HAMAP" id="MF_00019">
    <property type="entry name" value="PlsX"/>
    <property type="match status" value="1"/>
</dbReference>
<dbReference type="Proteomes" id="UP000298381">
    <property type="component" value="Unassembled WGS sequence"/>
</dbReference>
<evidence type="ECO:0000256" key="9">
    <source>
        <dbReference type="ARBA" id="ARBA00046608"/>
    </source>
</evidence>
<comment type="subunit">
    <text evidence="9 10">Homodimer. Probably interacts with PlsY.</text>
</comment>
<dbReference type="NCBIfam" id="TIGR00182">
    <property type="entry name" value="plsX"/>
    <property type="match status" value="1"/>
</dbReference>
<accession>A0A4Z0D1G7</accession>
<keyword evidence="3 10" id="KW-0444">Lipid biosynthesis</keyword>
<proteinExistence type="inferred from homology"/>
<keyword evidence="12" id="KW-1185">Reference proteome</keyword>
<comment type="caution">
    <text evidence="11">The sequence shown here is derived from an EMBL/GenBank/DDBJ whole genome shotgun (WGS) entry which is preliminary data.</text>
</comment>
<dbReference type="InterPro" id="IPR003664">
    <property type="entry name" value="FA_synthesis"/>
</dbReference>
<dbReference type="RefSeq" id="WP_135271554.1">
    <property type="nucleotide sequence ID" value="NZ_SRIB01000011.1"/>
</dbReference>
<dbReference type="OrthoDB" id="9806408at2"/>
<evidence type="ECO:0000256" key="10">
    <source>
        <dbReference type="HAMAP-Rule" id="MF_00019"/>
    </source>
</evidence>
<protein>
    <recommendedName>
        <fullName evidence="8 10">Phosphate acyltransferase</fullName>
        <ecNumber evidence="8 10">2.3.1.274</ecNumber>
    </recommendedName>
    <alternativeName>
        <fullName evidence="10">Acyl-ACP phosphotransacylase</fullName>
    </alternativeName>
    <alternativeName>
        <fullName evidence="10">Acyl-[acyl-carrier-protein]--phosphate acyltransferase</fullName>
    </alternativeName>
    <alternativeName>
        <fullName evidence="10">Phosphate-acyl-ACP acyltransferase</fullName>
    </alternativeName>
</protein>
<dbReference type="GO" id="GO:0043811">
    <property type="term" value="F:phosphate:acyl-[acyl carrier protein] acyltransferase activity"/>
    <property type="evidence" value="ECO:0007669"/>
    <property type="project" value="UniProtKB-UniRule"/>
</dbReference>
<evidence type="ECO:0000256" key="7">
    <source>
        <dbReference type="ARBA" id="ARBA00023264"/>
    </source>
</evidence>
<evidence type="ECO:0000256" key="5">
    <source>
        <dbReference type="ARBA" id="ARBA00023098"/>
    </source>
</evidence>
<dbReference type="AlphaFoldDB" id="A0A4Z0D1G7"/>
<keyword evidence="4 10" id="KW-0808">Transferase</keyword>
<dbReference type="Pfam" id="PF02504">
    <property type="entry name" value="FA_synthesis"/>
    <property type="match status" value="1"/>
</dbReference>
<sequence length="327" mass="35685">MKIIIDVMGGDNAPHSNIKGAIDSLKENNINIILVGPKDIIEEELSTLDYQKDKVEIIDAKERIENDDEPTQAIRRKKDSSMVVGLNALADGLGDGFISAGNTGALLAGSILIIKRLEDIDRAAITVLYPTIKGMSLLIDAGANMDSKPEYLKQFAIMGYIYTKEVLGKNNPTVGLINVGSEKTKGNILCKETYKLLELENINFIGNIEGRDLPFGASDVMVCDGFVGNVVLKVTEGVAESLFSMLKKEFTSSTKSKLGALMLKNELNNLKKMLDYREYGGAPLLGVKKPIVKAHGSSDDYAIKNAISQLISYIDKDVIKIIESRLQ</sequence>
<comment type="catalytic activity">
    <reaction evidence="1 10">
        <text>a fatty acyl-[ACP] + phosphate = an acyl phosphate + holo-[ACP]</text>
        <dbReference type="Rhea" id="RHEA:42292"/>
        <dbReference type="Rhea" id="RHEA-COMP:9685"/>
        <dbReference type="Rhea" id="RHEA-COMP:14125"/>
        <dbReference type="ChEBI" id="CHEBI:43474"/>
        <dbReference type="ChEBI" id="CHEBI:59918"/>
        <dbReference type="ChEBI" id="CHEBI:64479"/>
        <dbReference type="ChEBI" id="CHEBI:138651"/>
        <dbReference type="EC" id="2.3.1.274"/>
    </reaction>
</comment>
<evidence type="ECO:0000256" key="3">
    <source>
        <dbReference type="ARBA" id="ARBA00022516"/>
    </source>
</evidence>
<dbReference type="PANTHER" id="PTHR30100">
    <property type="entry name" value="FATTY ACID/PHOSPHOLIPID SYNTHESIS PROTEIN PLSX"/>
    <property type="match status" value="1"/>
</dbReference>